<evidence type="ECO:0000259" key="2">
    <source>
        <dbReference type="SMART" id="SM00244"/>
    </source>
</evidence>
<sequence length="195" mass="21176">MVVSSDAVLAWALAGALVLAVFAVNSVRLVPADERLVLFRRGRGHRVTGPGLVFVVPGVDRGVRVPMCPTWTDVVWVEATTRDSVPVTVHGAALVATVDPVRYALAAEPADAATTDAVEAEIARYVSEHDLVELSGWAADRYGELTSRVDARTREWGVEVARVELSRIDVRLGWELIAWAEDLPARTPAALTMRR</sequence>
<dbReference type="InterPro" id="IPR043202">
    <property type="entry name" value="Band-7_stomatin-like"/>
</dbReference>
<evidence type="ECO:0000256" key="1">
    <source>
        <dbReference type="ARBA" id="ARBA00008164"/>
    </source>
</evidence>
<evidence type="ECO:0000313" key="4">
    <source>
        <dbReference type="Proteomes" id="UP001499967"/>
    </source>
</evidence>
<dbReference type="PANTHER" id="PTHR10264:SF19">
    <property type="entry name" value="AT06885P-RELATED"/>
    <property type="match status" value="1"/>
</dbReference>
<dbReference type="SUPFAM" id="SSF117892">
    <property type="entry name" value="Band 7/SPFH domain"/>
    <property type="match status" value="1"/>
</dbReference>
<dbReference type="Proteomes" id="UP001499967">
    <property type="component" value="Unassembled WGS sequence"/>
</dbReference>
<dbReference type="PANTHER" id="PTHR10264">
    <property type="entry name" value="BAND 7 PROTEIN-RELATED"/>
    <property type="match status" value="1"/>
</dbReference>
<dbReference type="SMART" id="SM00244">
    <property type="entry name" value="PHB"/>
    <property type="match status" value="1"/>
</dbReference>
<accession>A0ABN1NYG3</accession>
<organism evidence="3 4">
    <name type="scientific">Pseudonocardia zijingensis</name>
    <dbReference type="NCBI Taxonomy" id="153376"/>
    <lineage>
        <taxon>Bacteria</taxon>
        <taxon>Bacillati</taxon>
        <taxon>Actinomycetota</taxon>
        <taxon>Actinomycetes</taxon>
        <taxon>Pseudonocardiales</taxon>
        <taxon>Pseudonocardiaceae</taxon>
        <taxon>Pseudonocardia</taxon>
    </lineage>
</organism>
<reference evidence="3 4" key="1">
    <citation type="journal article" date="2019" name="Int. J. Syst. Evol. Microbiol.">
        <title>The Global Catalogue of Microorganisms (GCM) 10K type strain sequencing project: providing services to taxonomists for standard genome sequencing and annotation.</title>
        <authorList>
            <consortium name="The Broad Institute Genomics Platform"/>
            <consortium name="The Broad Institute Genome Sequencing Center for Infectious Disease"/>
            <person name="Wu L."/>
            <person name="Ma J."/>
        </authorList>
    </citation>
    <scope>NUCLEOTIDE SEQUENCE [LARGE SCALE GENOMIC DNA]</scope>
    <source>
        <strain evidence="3 4">JCM 11117</strain>
    </source>
</reference>
<keyword evidence="4" id="KW-1185">Reference proteome</keyword>
<dbReference type="InterPro" id="IPR036013">
    <property type="entry name" value="Band_7/SPFH_dom_sf"/>
</dbReference>
<dbReference type="Pfam" id="PF01145">
    <property type="entry name" value="Band_7"/>
    <property type="match status" value="1"/>
</dbReference>
<comment type="caution">
    <text evidence="3">The sequence shown here is derived from an EMBL/GenBank/DDBJ whole genome shotgun (WGS) entry which is preliminary data.</text>
</comment>
<dbReference type="EMBL" id="BAAAHP010000003">
    <property type="protein sequence ID" value="GAA0919180.1"/>
    <property type="molecule type" value="Genomic_DNA"/>
</dbReference>
<dbReference type="Gene3D" id="3.30.479.30">
    <property type="entry name" value="Band 7 domain"/>
    <property type="match status" value="1"/>
</dbReference>
<protein>
    <recommendedName>
        <fullName evidence="2">Band 7 domain-containing protein</fullName>
    </recommendedName>
</protein>
<dbReference type="InterPro" id="IPR001107">
    <property type="entry name" value="Band_7"/>
</dbReference>
<evidence type="ECO:0000313" key="3">
    <source>
        <dbReference type="EMBL" id="GAA0919180.1"/>
    </source>
</evidence>
<name>A0ABN1NYG3_9PSEU</name>
<gene>
    <name evidence="3" type="ORF">GCM10009559_01120</name>
</gene>
<proteinExistence type="inferred from homology"/>
<feature type="domain" description="Band 7" evidence="2">
    <location>
        <begin position="25"/>
        <end position="178"/>
    </location>
</feature>
<comment type="similarity">
    <text evidence="1">Belongs to the band 7/mec-2 family.</text>
</comment>